<feature type="transmembrane region" description="Helical" evidence="1">
    <location>
        <begin position="17"/>
        <end position="39"/>
    </location>
</feature>
<accession>A0A6M8HX96</accession>
<evidence type="ECO:0000313" key="2">
    <source>
        <dbReference type="EMBL" id="QKE92825.1"/>
    </source>
</evidence>
<feature type="transmembrane region" description="Helical" evidence="1">
    <location>
        <begin position="59"/>
        <end position="82"/>
    </location>
</feature>
<sequence length="123" mass="13433">MFGSIREAGRDIASLNYVLYILGFFTGVTAIAAVVLAYVRRGATVGVVRAHLDWQIRIFWHGVLAFLAIGILHAVIVGLGAITFGIGLVFLVIPWTLGFAWLVWTIWAIVAGMRRLNRGLPIG</sequence>
<evidence type="ECO:0008006" key="4">
    <source>
        <dbReference type="Google" id="ProtNLM"/>
    </source>
</evidence>
<keyword evidence="3" id="KW-1185">Reference proteome</keyword>
<dbReference type="AlphaFoldDB" id="A0A6M8HX96"/>
<dbReference type="KEGG" id="lck:HN018_20130"/>
<feature type="transmembrane region" description="Helical" evidence="1">
    <location>
        <begin position="88"/>
        <end position="110"/>
    </location>
</feature>
<protein>
    <recommendedName>
        <fullName evidence="4">Transmembrane protein</fullName>
    </recommendedName>
</protein>
<gene>
    <name evidence="2" type="ORF">HN018_20130</name>
</gene>
<reference evidence="2 3" key="1">
    <citation type="journal article" date="2014" name="World J. Microbiol. Biotechnol.">
        <title>Biodiversity and physiological characteristics of Antarctic and Arctic lichens-associated bacteria.</title>
        <authorList>
            <person name="Lee Y.M."/>
            <person name="Kim E.H."/>
            <person name="Lee H.K."/>
            <person name="Hong S.G."/>
        </authorList>
    </citation>
    <scope>NUCLEOTIDE SEQUENCE [LARGE SCALE GENOMIC DNA]</scope>
    <source>
        <strain evidence="2 3">PAMC 26569</strain>
    </source>
</reference>
<organism evidence="2 3">
    <name type="scientific">Lichenicola cladoniae</name>
    <dbReference type="NCBI Taxonomy" id="1484109"/>
    <lineage>
        <taxon>Bacteria</taxon>
        <taxon>Pseudomonadati</taxon>
        <taxon>Pseudomonadota</taxon>
        <taxon>Alphaproteobacteria</taxon>
        <taxon>Acetobacterales</taxon>
        <taxon>Acetobacteraceae</taxon>
        <taxon>Lichenicola</taxon>
    </lineage>
</organism>
<evidence type="ECO:0000256" key="1">
    <source>
        <dbReference type="SAM" id="Phobius"/>
    </source>
</evidence>
<name>A0A6M8HX96_9PROT</name>
<dbReference type="EMBL" id="CP053708">
    <property type="protein sequence ID" value="QKE92825.1"/>
    <property type="molecule type" value="Genomic_DNA"/>
</dbReference>
<proteinExistence type="predicted"/>
<keyword evidence="1" id="KW-1133">Transmembrane helix</keyword>
<dbReference type="Proteomes" id="UP000500767">
    <property type="component" value="Chromosome"/>
</dbReference>
<evidence type="ECO:0000313" key="3">
    <source>
        <dbReference type="Proteomes" id="UP000500767"/>
    </source>
</evidence>
<keyword evidence="1" id="KW-0472">Membrane</keyword>
<keyword evidence="1" id="KW-0812">Transmembrane</keyword>